<gene>
    <name evidence="5" type="primary">tusD</name>
    <name evidence="5" type="ORF">R0137_11255</name>
</gene>
<comment type="similarity">
    <text evidence="2">Belongs to the DsrE/TusD family.</text>
</comment>
<dbReference type="SUPFAM" id="SSF75169">
    <property type="entry name" value="DsrEFH-like"/>
    <property type="match status" value="1"/>
</dbReference>
<keyword evidence="4" id="KW-0808">Transferase</keyword>
<name>A0ABZ0IBP7_9GAMM</name>
<keyword evidence="3" id="KW-0963">Cytoplasm</keyword>
<organism evidence="5 6">
    <name type="scientific">Congregibacter brevis</name>
    <dbReference type="NCBI Taxonomy" id="3081201"/>
    <lineage>
        <taxon>Bacteria</taxon>
        <taxon>Pseudomonadati</taxon>
        <taxon>Pseudomonadota</taxon>
        <taxon>Gammaproteobacteria</taxon>
        <taxon>Cellvibrionales</taxon>
        <taxon>Halieaceae</taxon>
        <taxon>Congregibacter</taxon>
    </lineage>
</organism>
<proteinExistence type="inferred from homology"/>
<dbReference type="RefSeq" id="WP_407326519.1">
    <property type="nucleotide sequence ID" value="NZ_CP136865.1"/>
</dbReference>
<keyword evidence="6" id="KW-1185">Reference proteome</keyword>
<dbReference type="Proteomes" id="UP001626549">
    <property type="component" value="Chromosome"/>
</dbReference>
<dbReference type="EMBL" id="CP136865">
    <property type="protein sequence ID" value="WOJ95820.1"/>
    <property type="molecule type" value="Genomic_DNA"/>
</dbReference>
<sequence length="124" mass="13221">MRYTLLVLSPPDSGSSCRHALEFAKAVCLAGHEIVCVFFYDAGVLTAVAGAEPSADEEDLRGNWQAFAQDTGTRLIACVASALRFGLGDGRSDKERCRPEFAVAGLGEFVDASSNSDRLLTFAD</sequence>
<dbReference type="Pfam" id="PF02635">
    <property type="entry name" value="DsrE"/>
    <property type="match status" value="1"/>
</dbReference>
<evidence type="ECO:0000256" key="4">
    <source>
        <dbReference type="ARBA" id="ARBA00022679"/>
    </source>
</evidence>
<reference evidence="5 6" key="1">
    <citation type="submission" date="2023-10" db="EMBL/GenBank/DDBJ databases">
        <title>Two novel species belonging to the OM43/NOR5 clade.</title>
        <authorList>
            <person name="Park M."/>
        </authorList>
    </citation>
    <scope>NUCLEOTIDE SEQUENCE [LARGE SCALE GENOMIC DNA]</scope>
    <source>
        <strain evidence="5 6">IMCC45268</strain>
    </source>
</reference>
<dbReference type="Gene3D" id="3.40.1260.10">
    <property type="entry name" value="DsrEFH-like"/>
    <property type="match status" value="1"/>
</dbReference>
<evidence type="ECO:0000313" key="5">
    <source>
        <dbReference type="EMBL" id="WOJ95820.1"/>
    </source>
</evidence>
<dbReference type="PANTHER" id="PTHR34874:SF3">
    <property type="entry name" value="SULFURTRANSFERASE TUSD"/>
    <property type="match status" value="1"/>
</dbReference>
<accession>A0ABZ0IBP7</accession>
<dbReference type="InterPro" id="IPR017463">
    <property type="entry name" value="Sulphur_relay_TusD/DsrE"/>
</dbReference>
<evidence type="ECO:0000256" key="3">
    <source>
        <dbReference type="ARBA" id="ARBA00022490"/>
    </source>
</evidence>
<dbReference type="InterPro" id="IPR003787">
    <property type="entry name" value="Sulphur_relay_DsrE/F-like"/>
</dbReference>
<evidence type="ECO:0000256" key="2">
    <source>
        <dbReference type="ARBA" id="ARBA00007067"/>
    </source>
</evidence>
<evidence type="ECO:0000313" key="6">
    <source>
        <dbReference type="Proteomes" id="UP001626549"/>
    </source>
</evidence>
<dbReference type="NCBIfam" id="NF001237">
    <property type="entry name" value="PRK00207.1"/>
    <property type="match status" value="1"/>
</dbReference>
<protein>
    <submittedName>
        <fullName evidence="5">Sulfurtransferase complex subunit TusD</fullName>
    </submittedName>
</protein>
<comment type="subcellular location">
    <subcellularLocation>
        <location evidence="1">Cytoplasm</location>
    </subcellularLocation>
</comment>
<evidence type="ECO:0000256" key="1">
    <source>
        <dbReference type="ARBA" id="ARBA00004496"/>
    </source>
</evidence>
<dbReference type="InterPro" id="IPR027396">
    <property type="entry name" value="DsrEFH-like"/>
</dbReference>
<dbReference type="PANTHER" id="PTHR34874">
    <property type="entry name" value="PROTEIN YCHN"/>
    <property type="match status" value="1"/>
</dbReference>
<dbReference type="NCBIfam" id="TIGR03012">
    <property type="entry name" value="sulf_tusD_dsrE"/>
    <property type="match status" value="1"/>
</dbReference>